<dbReference type="AlphaFoldDB" id="A0A8J3IJC5"/>
<comment type="caution">
    <text evidence="2">The sequence shown here is derived from an EMBL/GenBank/DDBJ whole genome shotgun (WGS) entry which is preliminary data.</text>
</comment>
<feature type="region of interest" description="Disordered" evidence="1">
    <location>
        <begin position="1"/>
        <end position="44"/>
    </location>
</feature>
<dbReference type="Proteomes" id="UP000597444">
    <property type="component" value="Unassembled WGS sequence"/>
</dbReference>
<evidence type="ECO:0000313" key="3">
    <source>
        <dbReference type="Proteomes" id="UP000597444"/>
    </source>
</evidence>
<name>A0A8J3IJC5_9CHLR</name>
<gene>
    <name evidence="2" type="ORF">KSF_025420</name>
</gene>
<evidence type="ECO:0000313" key="2">
    <source>
        <dbReference type="EMBL" id="GHO92494.1"/>
    </source>
</evidence>
<dbReference type="EMBL" id="BNJK01000001">
    <property type="protein sequence ID" value="GHO92494.1"/>
    <property type="molecule type" value="Genomic_DNA"/>
</dbReference>
<evidence type="ECO:0000256" key="1">
    <source>
        <dbReference type="SAM" id="MobiDB-lite"/>
    </source>
</evidence>
<proteinExistence type="predicted"/>
<organism evidence="2 3">
    <name type="scientific">Reticulibacter mediterranei</name>
    <dbReference type="NCBI Taxonomy" id="2778369"/>
    <lineage>
        <taxon>Bacteria</taxon>
        <taxon>Bacillati</taxon>
        <taxon>Chloroflexota</taxon>
        <taxon>Ktedonobacteria</taxon>
        <taxon>Ktedonobacterales</taxon>
        <taxon>Reticulibacteraceae</taxon>
        <taxon>Reticulibacter</taxon>
    </lineage>
</organism>
<keyword evidence="3" id="KW-1185">Reference proteome</keyword>
<protein>
    <submittedName>
        <fullName evidence="2">Uncharacterized protein</fullName>
    </submittedName>
</protein>
<reference evidence="2" key="1">
    <citation type="submission" date="2020-10" db="EMBL/GenBank/DDBJ databases">
        <title>Taxonomic study of unclassified bacteria belonging to the class Ktedonobacteria.</title>
        <authorList>
            <person name="Yabe S."/>
            <person name="Wang C.M."/>
            <person name="Zheng Y."/>
            <person name="Sakai Y."/>
            <person name="Cavaletti L."/>
            <person name="Monciardini P."/>
            <person name="Donadio S."/>
        </authorList>
    </citation>
    <scope>NUCLEOTIDE SEQUENCE</scope>
    <source>
        <strain evidence="2">ID150040</strain>
    </source>
</reference>
<accession>A0A8J3IJC5</accession>
<sequence length="67" mass="7367">MVHETRKEITGEYSKAGAGSRRGIEEASVLRSSHQEEEKPLSSLSCRGDDIASTRFGILSYAFSSFL</sequence>
<feature type="compositionally biased region" description="Basic and acidic residues" evidence="1">
    <location>
        <begin position="1"/>
        <end position="10"/>
    </location>
</feature>